<dbReference type="GO" id="GO:0015628">
    <property type="term" value="P:protein secretion by the type II secretion system"/>
    <property type="evidence" value="ECO:0007669"/>
    <property type="project" value="InterPro"/>
</dbReference>
<dbReference type="PRINTS" id="PR00813">
    <property type="entry name" value="BCTERIALGSPG"/>
</dbReference>
<gene>
    <name evidence="7" type="ORF">NIES1031_02510</name>
</gene>
<keyword evidence="3 6" id="KW-0812">Transmembrane</keyword>
<dbReference type="Pfam" id="PF07963">
    <property type="entry name" value="N_methyl"/>
    <property type="match status" value="1"/>
</dbReference>
<dbReference type="PROSITE" id="PS00409">
    <property type="entry name" value="PROKAR_NTER_METHYL"/>
    <property type="match status" value="1"/>
</dbReference>
<evidence type="ECO:0000256" key="3">
    <source>
        <dbReference type="ARBA" id="ARBA00022692"/>
    </source>
</evidence>
<dbReference type="InterPro" id="IPR000983">
    <property type="entry name" value="Bac_GSPG_pilin"/>
</dbReference>
<dbReference type="SUPFAM" id="SSF54523">
    <property type="entry name" value="Pili subunits"/>
    <property type="match status" value="1"/>
</dbReference>
<proteinExistence type="predicted"/>
<dbReference type="NCBIfam" id="TIGR02532">
    <property type="entry name" value="IV_pilin_GFxxxE"/>
    <property type="match status" value="1"/>
</dbReference>
<dbReference type="InterPro" id="IPR012902">
    <property type="entry name" value="N_methyl_site"/>
</dbReference>
<name>A0A1U7HYX6_9CHRO</name>
<keyword evidence="8" id="KW-1185">Reference proteome</keyword>
<dbReference type="PANTHER" id="PTHR30093">
    <property type="entry name" value="GENERAL SECRETION PATHWAY PROTEIN G"/>
    <property type="match status" value="1"/>
</dbReference>
<dbReference type="InterPro" id="IPR045584">
    <property type="entry name" value="Pilin-like"/>
</dbReference>
<dbReference type="AlphaFoldDB" id="A0A1U7HYX6"/>
<dbReference type="GO" id="GO:0015627">
    <property type="term" value="C:type II protein secretion system complex"/>
    <property type="evidence" value="ECO:0007669"/>
    <property type="project" value="InterPro"/>
</dbReference>
<dbReference type="Gene3D" id="3.30.700.10">
    <property type="entry name" value="Glycoprotein, Type 4 Pilin"/>
    <property type="match status" value="1"/>
</dbReference>
<evidence type="ECO:0000256" key="2">
    <source>
        <dbReference type="ARBA" id="ARBA00022481"/>
    </source>
</evidence>
<evidence type="ECO:0000313" key="7">
    <source>
        <dbReference type="EMBL" id="OKH28790.1"/>
    </source>
</evidence>
<keyword evidence="5 6" id="KW-0472">Membrane</keyword>
<sequence length="159" mass="16867">MPYATNAGFTLIELLVVIIIIGILSAIAMPSFLGQTTKARQSEAKTNVGAMNRAQQTYYFENQKFVEDESDSTAIEKLGIGVEDSANYIYSATAVNNIQRGVANKAQADNAKLKGYAGGVFTASELTQAILCEANEKGMDLVASPTDANNCGSGSSKIR</sequence>
<evidence type="ECO:0008006" key="9">
    <source>
        <dbReference type="Google" id="ProtNLM"/>
    </source>
</evidence>
<keyword evidence="2" id="KW-0488">Methylation</keyword>
<organism evidence="7 8">
    <name type="scientific">Chroogloeocystis siderophila 5.2 s.c.1</name>
    <dbReference type="NCBI Taxonomy" id="247279"/>
    <lineage>
        <taxon>Bacteria</taxon>
        <taxon>Bacillati</taxon>
        <taxon>Cyanobacteriota</taxon>
        <taxon>Cyanophyceae</taxon>
        <taxon>Oscillatoriophycideae</taxon>
        <taxon>Chroococcales</taxon>
        <taxon>Chroococcaceae</taxon>
        <taxon>Chroogloeocystis</taxon>
    </lineage>
</organism>
<feature type="transmembrane region" description="Helical" evidence="6">
    <location>
        <begin position="12"/>
        <end position="33"/>
    </location>
</feature>
<dbReference type="InterPro" id="IPR031975">
    <property type="entry name" value="Pilin_GH"/>
</dbReference>
<dbReference type="Proteomes" id="UP000185984">
    <property type="component" value="Unassembled WGS sequence"/>
</dbReference>
<evidence type="ECO:0000256" key="5">
    <source>
        <dbReference type="ARBA" id="ARBA00023136"/>
    </source>
</evidence>
<evidence type="ECO:0000256" key="1">
    <source>
        <dbReference type="ARBA" id="ARBA00004167"/>
    </source>
</evidence>
<dbReference type="EMBL" id="MRCC01000002">
    <property type="protein sequence ID" value="OKH28790.1"/>
    <property type="molecule type" value="Genomic_DNA"/>
</dbReference>
<dbReference type="Pfam" id="PF16734">
    <property type="entry name" value="Pilin_GH"/>
    <property type="match status" value="1"/>
</dbReference>
<evidence type="ECO:0000256" key="6">
    <source>
        <dbReference type="SAM" id="Phobius"/>
    </source>
</evidence>
<keyword evidence="4 6" id="KW-1133">Transmembrane helix</keyword>
<evidence type="ECO:0000313" key="8">
    <source>
        <dbReference type="Proteomes" id="UP000185984"/>
    </source>
</evidence>
<dbReference type="STRING" id="247279.NIES1031_02510"/>
<accession>A0A1U7HYX6</accession>
<protein>
    <recommendedName>
        <fullName evidence="9">General secretion pathway protein GspH</fullName>
    </recommendedName>
</protein>
<reference evidence="7 8" key="1">
    <citation type="submission" date="2016-11" db="EMBL/GenBank/DDBJ databases">
        <title>Draft Genome Sequences of Nine Cyanobacterial Strains from Diverse Habitats.</title>
        <authorList>
            <person name="Zhu T."/>
            <person name="Hou S."/>
            <person name="Lu X."/>
            <person name="Hess W.R."/>
        </authorList>
    </citation>
    <scope>NUCLEOTIDE SEQUENCE [LARGE SCALE GENOMIC DNA]</scope>
    <source>
        <strain evidence="7 8">5.2 s.c.1</strain>
    </source>
</reference>
<comment type="caution">
    <text evidence="7">The sequence shown here is derived from an EMBL/GenBank/DDBJ whole genome shotgun (WGS) entry which is preliminary data.</text>
</comment>
<evidence type="ECO:0000256" key="4">
    <source>
        <dbReference type="ARBA" id="ARBA00022989"/>
    </source>
</evidence>
<dbReference type="PANTHER" id="PTHR30093:SF44">
    <property type="entry name" value="TYPE II SECRETION SYSTEM CORE PROTEIN G"/>
    <property type="match status" value="1"/>
</dbReference>
<comment type="subcellular location">
    <subcellularLocation>
        <location evidence="1">Membrane</location>
        <topology evidence="1">Single-pass membrane protein</topology>
    </subcellularLocation>
</comment>
<dbReference type="GO" id="GO:0016020">
    <property type="term" value="C:membrane"/>
    <property type="evidence" value="ECO:0007669"/>
    <property type="project" value="UniProtKB-SubCell"/>
</dbReference>